<evidence type="ECO:0000256" key="5">
    <source>
        <dbReference type="ARBA" id="ARBA00022519"/>
    </source>
</evidence>
<protein>
    <recommendedName>
        <fullName evidence="16">C4-dicarboxylate transport sensor protein DctB</fullName>
        <ecNumber evidence="3">2.7.13.3</ecNumber>
    </recommendedName>
</protein>
<dbReference type="SUPFAM" id="SSF47384">
    <property type="entry name" value="Homodimeric domain of signal transducing histidine kinase"/>
    <property type="match status" value="1"/>
</dbReference>
<dbReference type="OrthoDB" id="7568856at2"/>
<accession>A0A1M4Z3F1</accession>
<dbReference type="EC" id="2.7.13.3" evidence="3"/>
<sequence length="591" mass="64043">MGRAPRVKKLHIFAATYVVLSLALVATVYQLSLKSGLDQLSRSGAVIVEQSADRLIAQLESYRELTDLMARHPQISALLEGRSTTERTSEFMLRTALITGTKEIHALDANGKVQASSILEDQPQIIGTDWSGRADVVAARTRRMGVYHSADENGQRSYYFARSVLRDDSSPQGYVVVKVNMDELEAEWRIDETVVTFFDPAGVGFVSNRLGLALRRDETLERVPPATFDYPAGLIQQLPSYTPSAVGGVTLLNFPKDSEMPSRALAVSQDVPLIDMTARAFMDAQPAISQARLLASLSAALLSLFGLGFAIFVQSRARLADQLRLEAEANTKLEARVAKRNAQLQKAQDDLVQASKLTALGQMSAGISHELNQPISAIQNYAANAKKLIERGREPEASENLTLISEQTQRMGRIIHNLRGFARKETEPLEKVNVAEVLSASLEFASQRIKSEGVTLNATTAPEAWVDAGQVRLQQVIVNLLSNAVDALTDCARKEITVSLSKRRDQVQLVISDTGPGLADIERAFEPFYTTKEIGASKGLGLGLSISYGIIGSFGGLLSVENLAAGGAAFTITLPALSTPEAKNDPDIASH</sequence>
<dbReference type="InterPro" id="IPR017055">
    <property type="entry name" value="Sig_transdc_His_kinase_DctB"/>
</dbReference>
<dbReference type="GO" id="GO:0005886">
    <property type="term" value="C:plasma membrane"/>
    <property type="evidence" value="ECO:0007669"/>
    <property type="project" value="UniProtKB-SubCell"/>
</dbReference>
<feature type="domain" description="Histidine kinase" evidence="18">
    <location>
        <begin position="366"/>
        <end position="578"/>
    </location>
</feature>
<evidence type="ECO:0000256" key="3">
    <source>
        <dbReference type="ARBA" id="ARBA00012438"/>
    </source>
</evidence>
<dbReference type="PANTHER" id="PTHR43065">
    <property type="entry name" value="SENSOR HISTIDINE KINASE"/>
    <property type="match status" value="1"/>
</dbReference>
<keyword evidence="6" id="KW-0597">Phosphoprotein</keyword>
<feature type="transmembrane region" description="Helical" evidence="17">
    <location>
        <begin position="293"/>
        <end position="313"/>
    </location>
</feature>
<dbReference type="GO" id="GO:0005524">
    <property type="term" value="F:ATP binding"/>
    <property type="evidence" value="ECO:0007669"/>
    <property type="project" value="UniProtKB-KW"/>
</dbReference>
<dbReference type="Pfam" id="PF00512">
    <property type="entry name" value="HisKA"/>
    <property type="match status" value="1"/>
</dbReference>
<dbReference type="Gene3D" id="1.10.287.130">
    <property type="match status" value="1"/>
</dbReference>
<keyword evidence="12 17" id="KW-1133">Transmembrane helix</keyword>
<dbReference type="EMBL" id="FQUV01000004">
    <property type="protein sequence ID" value="SHF12337.1"/>
    <property type="molecule type" value="Genomic_DNA"/>
</dbReference>
<dbReference type="Proteomes" id="UP000184144">
    <property type="component" value="Unassembled WGS sequence"/>
</dbReference>
<keyword evidence="9" id="KW-0547">Nucleotide-binding</keyword>
<feature type="transmembrane region" description="Helical" evidence="17">
    <location>
        <begin position="12"/>
        <end position="32"/>
    </location>
</feature>
<dbReference type="Gene3D" id="3.30.450.20">
    <property type="entry name" value="PAS domain"/>
    <property type="match status" value="1"/>
</dbReference>
<evidence type="ECO:0000259" key="18">
    <source>
        <dbReference type="PROSITE" id="PS50109"/>
    </source>
</evidence>
<dbReference type="PROSITE" id="PS50109">
    <property type="entry name" value="HIS_KIN"/>
    <property type="match status" value="1"/>
</dbReference>
<dbReference type="PRINTS" id="PR00344">
    <property type="entry name" value="BCTRLSENSOR"/>
</dbReference>
<gene>
    <name evidence="19" type="ORF">SAMN05444273_10419</name>
</gene>
<dbReference type="SMART" id="SM00388">
    <property type="entry name" value="HisKA"/>
    <property type="match status" value="1"/>
</dbReference>
<keyword evidence="8 17" id="KW-0812">Transmembrane</keyword>
<evidence type="ECO:0000256" key="7">
    <source>
        <dbReference type="ARBA" id="ARBA00022679"/>
    </source>
</evidence>
<evidence type="ECO:0000313" key="19">
    <source>
        <dbReference type="EMBL" id="SHF12337.1"/>
    </source>
</evidence>
<evidence type="ECO:0000256" key="14">
    <source>
        <dbReference type="ARBA" id="ARBA00023136"/>
    </source>
</evidence>
<dbReference type="SUPFAM" id="SSF103190">
    <property type="entry name" value="Sensory domain-like"/>
    <property type="match status" value="1"/>
</dbReference>
<proteinExistence type="predicted"/>
<keyword evidence="5" id="KW-0997">Cell inner membrane</keyword>
<dbReference type="PIRSF" id="PIRSF036431">
    <property type="entry name" value="STHK_DctB"/>
    <property type="match status" value="1"/>
</dbReference>
<evidence type="ECO:0000256" key="8">
    <source>
        <dbReference type="ARBA" id="ARBA00022692"/>
    </source>
</evidence>
<dbReference type="GO" id="GO:0000155">
    <property type="term" value="F:phosphorelay sensor kinase activity"/>
    <property type="evidence" value="ECO:0007669"/>
    <property type="project" value="InterPro"/>
</dbReference>
<dbReference type="PANTHER" id="PTHR43065:SF46">
    <property type="entry name" value="C4-DICARBOXYLATE TRANSPORT SENSOR PROTEIN DCTB"/>
    <property type="match status" value="1"/>
</dbReference>
<dbReference type="STRING" id="1486859.SAMN05444273_10419"/>
<evidence type="ECO:0000256" key="15">
    <source>
        <dbReference type="ARBA" id="ARBA00059004"/>
    </source>
</evidence>
<evidence type="ECO:0000256" key="2">
    <source>
        <dbReference type="ARBA" id="ARBA00004429"/>
    </source>
</evidence>
<dbReference type="InterPro" id="IPR036890">
    <property type="entry name" value="HATPase_C_sf"/>
</dbReference>
<dbReference type="FunFam" id="1.10.287.130:FF:000049">
    <property type="entry name" value="C4-dicarboxylate transport sensor protein DctB"/>
    <property type="match status" value="1"/>
</dbReference>
<dbReference type="SMART" id="SM00387">
    <property type="entry name" value="HATPase_c"/>
    <property type="match status" value="1"/>
</dbReference>
<dbReference type="CDD" id="cd00082">
    <property type="entry name" value="HisKA"/>
    <property type="match status" value="1"/>
</dbReference>
<dbReference type="InterPro" id="IPR029151">
    <property type="entry name" value="Sensor-like_sf"/>
</dbReference>
<evidence type="ECO:0000313" key="20">
    <source>
        <dbReference type="Proteomes" id="UP000184144"/>
    </source>
</evidence>
<evidence type="ECO:0000256" key="11">
    <source>
        <dbReference type="ARBA" id="ARBA00022840"/>
    </source>
</evidence>
<evidence type="ECO:0000256" key="9">
    <source>
        <dbReference type="ARBA" id="ARBA00022741"/>
    </source>
</evidence>
<dbReference type="InterPro" id="IPR003594">
    <property type="entry name" value="HATPase_dom"/>
</dbReference>
<keyword evidence="11" id="KW-0067">ATP-binding</keyword>
<keyword evidence="13" id="KW-0902">Two-component regulatory system</keyword>
<comment type="function">
    <text evidence="15">Member of the two-component regulatory system DctB/DctD involved in the transport of C4-dicarboxylates. DctB functions as a membrane-associated protein kinase that phosphorylates DctD in response to environmental signals.</text>
</comment>
<reference evidence="20" key="1">
    <citation type="submission" date="2016-11" db="EMBL/GenBank/DDBJ databases">
        <authorList>
            <person name="Varghese N."/>
            <person name="Submissions S."/>
        </authorList>
    </citation>
    <scope>NUCLEOTIDE SEQUENCE [LARGE SCALE GENOMIC DNA]</scope>
    <source>
        <strain evidence="20">DSM 100566</strain>
    </source>
</reference>
<comment type="subcellular location">
    <subcellularLocation>
        <location evidence="2">Cell inner membrane</location>
        <topology evidence="2">Multi-pass membrane protein</topology>
    </subcellularLocation>
</comment>
<keyword evidence="4" id="KW-1003">Cell membrane</keyword>
<evidence type="ECO:0000256" key="16">
    <source>
        <dbReference type="ARBA" id="ARBA00073143"/>
    </source>
</evidence>
<evidence type="ECO:0000256" key="12">
    <source>
        <dbReference type="ARBA" id="ARBA00022989"/>
    </source>
</evidence>
<dbReference type="InterPro" id="IPR005467">
    <property type="entry name" value="His_kinase_dom"/>
</dbReference>
<evidence type="ECO:0000256" key="4">
    <source>
        <dbReference type="ARBA" id="ARBA00022475"/>
    </source>
</evidence>
<keyword evidence="10 19" id="KW-0418">Kinase</keyword>
<keyword evidence="14 17" id="KW-0472">Membrane</keyword>
<dbReference type="SUPFAM" id="SSF55874">
    <property type="entry name" value="ATPase domain of HSP90 chaperone/DNA topoisomerase II/histidine kinase"/>
    <property type="match status" value="1"/>
</dbReference>
<evidence type="ECO:0000256" key="17">
    <source>
        <dbReference type="SAM" id="Phobius"/>
    </source>
</evidence>
<evidence type="ECO:0000256" key="6">
    <source>
        <dbReference type="ARBA" id="ARBA00022553"/>
    </source>
</evidence>
<keyword evidence="20" id="KW-1185">Reference proteome</keyword>
<evidence type="ECO:0000256" key="10">
    <source>
        <dbReference type="ARBA" id="ARBA00022777"/>
    </source>
</evidence>
<dbReference type="Gene3D" id="3.30.565.10">
    <property type="entry name" value="Histidine kinase-like ATPase, C-terminal domain"/>
    <property type="match status" value="1"/>
</dbReference>
<dbReference type="Pfam" id="PF02518">
    <property type="entry name" value="HATPase_c"/>
    <property type="match status" value="1"/>
</dbReference>
<organism evidence="19 20">
    <name type="scientific">Litoreibacter ascidiaceicola</name>
    <dbReference type="NCBI Taxonomy" id="1486859"/>
    <lineage>
        <taxon>Bacteria</taxon>
        <taxon>Pseudomonadati</taxon>
        <taxon>Pseudomonadota</taxon>
        <taxon>Alphaproteobacteria</taxon>
        <taxon>Rhodobacterales</taxon>
        <taxon>Roseobacteraceae</taxon>
        <taxon>Litoreibacter</taxon>
    </lineage>
</organism>
<dbReference type="InterPro" id="IPR004358">
    <property type="entry name" value="Sig_transdc_His_kin-like_C"/>
</dbReference>
<dbReference type="RefSeq" id="WP_073143023.1">
    <property type="nucleotide sequence ID" value="NZ_FQUV01000004.1"/>
</dbReference>
<comment type="catalytic activity">
    <reaction evidence="1">
        <text>ATP + protein L-histidine = ADP + protein N-phospho-L-histidine.</text>
        <dbReference type="EC" id="2.7.13.3"/>
    </reaction>
</comment>
<evidence type="ECO:0000256" key="1">
    <source>
        <dbReference type="ARBA" id="ARBA00000085"/>
    </source>
</evidence>
<dbReference type="InterPro" id="IPR003661">
    <property type="entry name" value="HisK_dim/P_dom"/>
</dbReference>
<dbReference type="AlphaFoldDB" id="A0A1M4Z3F1"/>
<name>A0A1M4Z3F1_9RHOB</name>
<keyword evidence="7" id="KW-0808">Transferase</keyword>
<evidence type="ECO:0000256" key="13">
    <source>
        <dbReference type="ARBA" id="ARBA00023012"/>
    </source>
</evidence>
<dbReference type="InterPro" id="IPR036097">
    <property type="entry name" value="HisK_dim/P_sf"/>
</dbReference>